<dbReference type="Gene3D" id="3.30.70.2330">
    <property type="match status" value="1"/>
</dbReference>
<organism evidence="4 5">
    <name type="scientific">Rhodobacter calidifons</name>
    <dbReference type="NCBI Taxonomy" id="2715277"/>
    <lineage>
        <taxon>Bacteria</taxon>
        <taxon>Pseudomonadati</taxon>
        <taxon>Pseudomonadota</taxon>
        <taxon>Alphaproteobacteria</taxon>
        <taxon>Rhodobacterales</taxon>
        <taxon>Rhodobacter group</taxon>
        <taxon>Rhodobacter</taxon>
    </lineage>
</organism>
<reference evidence="4 5" key="1">
    <citation type="journal article" date="2022" name="Microorganisms">
        <title>Genome Sequence and Characterization of a Xanthorhodopsin-Containing, Aerobic Anoxygenic Phototrophic Rhodobacter Species, Isolated from Mesophilic Conditions at Yellowstone National Park.</title>
        <authorList>
            <person name="Kyndt J.A."/>
            <person name="Robertson S."/>
            <person name="Shoffstall I.B."/>
            <person name="Ramaley R.F."/>
            <person name="Meyer T.E."/>
        </authorList>
    </citation>
    <scope>NUCLEOTIDE SEQUENCE [LARGE SCALE GENOMIC DNA]</scope>
    <source>
        <strain evidence="4 5">M37P</strain>
    </source>
</reference>
<dbReference type="Pfam" id="PF08797">
    <property type="entry name" value="HIRAN"/>
    <property type="match status" value="1"/>
</dbReference>
<accession>A0ABX0G3N7</accession>
<dbReference type="SMART" id="SM00910">
    <property type="entry name" value="HIRAN"/>
    <property type="match status" value="1"/>
</dbReference>
<dbReference type="Proteomes" id="UP001515660">
    <property type="component" value="Unassembled WGS sequence"/>
</dbReference>
<evidence type="ECO:0000259" key="3">
    <source>
        <dbReference type="SMART" id="SM00910"/>
    </source>
</evidence>
<evidence type="ECO:0000256" key="1">
    <source>
        <dbReference type="ARBA" id="ARBA00022723"/>
    </source>
</evidence>
<dbReference type="RefSeq" id="WP_166401544.1">
    <property type="nucleotide sequence ID" value="NZ_JAANHS010000001.1"/>
</dbReference>
<name>A0ABX0G3N7_9RHOB</name>
<evidence type="ECO:0000313" key="5">
    <source>
        <dbReference type="Proteomes" id="UP001515660"/>
    </source>
</evidence>
<dbReference type="EMBL" id="JAANHS010000001">
    <property type="protein sequence ID" value="NHB75508.1"/>
    <property type="molecule type" value="Genomic_DNA"/>
</dbReference>
<keyword evidence="2" id="KW-0378">Hydrolase</keyword>
<protein>
    <recommendedName>
        <fullName evidence="3">HIRAN domain-containing protein</fullName>
    </recommendedName>
</protein>
<feature type="domain" description="HIRAN" evidence="3">
    <location>
        <begin position="48"/>
        <end position="155"/>
    </location>
</feature>
<keyword evidence="1" id="KW-0479">Metal-binding</keyword>
<evidence type="ECO:0000313" key="4">
    <source>
        <dbReference type="EMBL" id="NHB75508.1"/>
    </source>
</evidence>
<dbReference type="InterPro" id="IPR014905">
    <property type="entry name" value="HIRAN"/>
</dbReference>
<comment type="caution">
    <text evidence="4">The sequence shown here is derived from an EMBL/GenBank/DDBJ whole genome shotgun (WGS) entry which is preliminary data.</text>
</comment>
<keyword evidence="5" id="KW-1185">Reference proteome</keyword>
<sequence length="169" mass="18992">MLKLLRALLGRSKKSQRDNEDLPQESQWIRWKPNVQPPAAPSGFVNLTGATDVAVAGTSYRLDECKVAISALKGGRVNADTVSLIRETDNPEDENAVRVVVNLRHRTCHIGYLPRDIADRIAHEFAKEMPLEAALREWGQKKSGDAVFFKLSLFVPSAKNRRKFIRKAE</sequence>
<gene>
    <name evidence="4" type="ORF">G8O29_01980</name>
</gene>
<proteinExistence type="predicted"/>
<evidence type="ECO:0000256" key="2">
    <source>
        <dbReference type="ARBA" id="ARBA00022801"/>
    </source>
</evidence>